<evidence type="ECO:0000256" key="7">
    <source>
        <dbReference type="ARBA" id="ARBA00022697"/>
    </source>
</evidence>
<dbReference type="Pfam" id="PF00742">
    <property type="entry name" value="Homoserine_dh"/>
    <property type="match status" value="1"/>
</dbReference>
<comment type="pathway">
    <text evidence="2">Amino-acid biosynthesis; L-methionine biosynthesis via de novo pathway; L-homoserine from L-aspartate: step 3/3.</text>
</comment>
<dbReference type="GO" id="GO:0009086">
    <property type="term" value="P:methionine biosynthetic process"/>
    <property type="evidence" value="ECO:0007669"/>
    <property type="project" value="UniProtKB-KW"/>
</dbReference>
<keyword evidence="9" id="KW-0486">Methionine biosynthesis</keyword>
<evidence type="ECO:0000256" key="11">
    <source>
        <dbReference type="PIRSR" id="PIRSR036497-2"/>
    </source>
</evidence>
<evidence type="ECO:0000313" key="15">
    <source>
        <dbReference type="Proteomes" id="UP000516304"/>
    </source>
</evidence>
<feature type="binding site" evidence="11">
    <location>
        <begin position="12"/>
        <end position="17"/>
    </location>
    <ligand>
        <name>NADP(+)</name>
        <dbReference type="ChEBI" id="CHEBI:58349"/>
    </ligand>
</feature>
<dbReference type="FunFam" id="3.40.50.720:FF:000554">
    <property type="entry name" value="Homoserine dehydrogenase"/>
    <property type="match status" value="1"/>
</dbReference>
<evidence type="ECO:0000256" key="5">
    <source>
        <dbReference type="ARBA" id="ARBA00013376"/>
    </source>
</evidence>
<evidence type="ECO:0000259" key="12">
    <source>
        <dbReference type="Pfam" id="PF00742"/>
    </source>
</evidence>
<dbReference type="KEGG" id="tcq:TIRI35C_0382"/>
<feature type="active site" description="Proton donor" evidence="10">
    <location>
        <position position="225"/>
    </location>
</feature>
<dbReference type="EMBL" id="LR881183">
    <property type="protein sequence ID" value="CAD5243536.1"/>
    <property type="molecule type" value="Genomic_DNA"/>
</dbReference>
<feature type="binding site" evidence="11">
    <location>
        <position position="210"/>
    </location>
    <ligand>
        <name>L-homoserine</name>
        <dbReference type="ChEBI" id="CHEBI:57476"/>
    </ligand>
</feature>
<name>A0A7G2D9B4_9EURY</name>
<organism evidence="14 15">
    <name type="scientific">Thermococcus camini</name>
    <dbReference type="NCBI Taxonomy" id="2016373"/>
    <lineage>
        <taxon>Archaea</taxon>
        <taxon>Methanobacteriati</taxon>
        <taxon>Methanobacteriota</taxon>
        <taxon>Thermococci</taxon>
        <taxon>Thermococcales</taxon>
        <taxon>Thermococcaceae</taxon>
        <taxon>Thermococcus</taxon>
    </lineage>
</organism>
<evidence type="ECO:0000256" key="6">
    <source>
        <dbReference type="ARBA" id="ARBA00022605"/>
    </source>
</evidence>
<keyword evidence="6" id="KW-0028">Amino-acid biosynthesis</keyword>
<gene>
    <name evidence="14" type="ORF">TIRI35C_0382</name>
</gene>
<dbReference type="SUPFAM" id="SSF55347">
    <property type="entry name" value="Glyceraldehyde-3-phosphate dehydrogenase-like, C-terminal domain"/>
    <property type="match status" value="1"/>
</dbReference>
<feature type="binding site" evidence="11">
    <location>
        <position position="126"/>
    </location>
    <ligand>
        <name>NADPH</name>
        <dbReference type="ChEBI" id="CHEBI:57783"/>
    </ligand>
</feature>
<evidence type="ECO:0000256" key="10">
    <source>
        <dbReference type="PIRSR" id="PIRSR036497-1"/>
    </source>
</evidence>
<dbReference type="GO" id="GO:0050661">
    <property type="term" value="F:NADP binding"/>
    <property type="evidence" value="ECO:0007669"/>
    <property type="project" value="InterPro"/>
</dbReference>
<dbReference type="InterPro" id="IPR022697">
    <property type="entry name" value="HDH_short"/>
</dbReference>
<dbReference type="InterPro" id="IPR019811">
    <property type="entry name" value="HDH_CS"/>
</dbReference>
<dbReference type="InterPro" id="IPR036291">
    <property type="entry name" value="NAD(P)-bd_dom_sf"/>
</dbReference>
<dbReference type="EC" id="1.1.1.3" evidence="4"/>
<feature type="domain" description="Aspartate/homoserine dehydrogenase NAD-binding" evidence="13">
    <location>
        <begin position="12"/>
        <end position="149"/>
    </location>
</feature>
<dbReference type="UniPathway" id="UPA00051">
    <property type="reaction ID" value="UER00465"/>
</dbReference>
<dbReference type="UniPathway" id="UPA00050">
    <property type="reaction ID" value="UER00063"/>
</dbReference>
<dbReference type="NCBIfam" id="NF004976">
    <property type="entry name" value="PRK06349.1"/>
    <property type="match status" value="1"/>
</dbReference>
<comment type="pathway">
    <text evidence="1">Amino-acid biosynthesis; L-threonine biosynthesis; L-threonine from L-aspartate: step 3/5.</text>
</comment>
<dbReference type="PROSITE" id="PS01042">
    <property type="entry name" value="HOMOSER_DHGENASE"/>
    <property type="match status" value="1"/>
</dbReference>
<dbReference type="InterPro" id="IPR001342">
    <property type="entry name" value="HDH_cat"/>
</dbReference>
<evidence type="ECO:0000313" key="14">
    <source>
        <dbReference type="EMBL" id="CAD5243536.1"/>
    </source>
</evidence>
<dbReference type="Gene3D" id="3.30.360.10">
    <property type="entry name" value="Dihydrodipicolinate Reductase, domain 2"/>
    <property type="match status" value="1"/>
</dbReference>
<dbReference type="PANTHER" id="PTHR43331">
    <property type="entry name" value="HOMOSERINE DEHYDROGENASE"/>
    <property type="match status" value="1"/>
</dbReference>
<dbReference type="PIRSF" id="PIRSF036497">
    <property type="entry name" value="HDH_short"/>
    <property type="match status" value="1"/>
</dbReference>
<evidence type="ECO:0000256" key="2">
    <source>
        <dbReference type="ARBA" id="ARBA00005062"/>
    </source>
</evidence>
<evidence type="ECO:0000256" key="1">
    <source>
        <dbReference type="ARBA" id="ARBA00005056"/>
    </source>
</evidence>
<protein>
    <recommendedName>
        <fullName evidence="5">Homoserine dehydrogenase</fullName>
        <ecNumber evidence="4">1.1.1.3</ecNumber>
    </recommendedName>
</protein>
<dbReference type="Gene3D" id="3.40.50.720">
    <property type="entry name" value="NAD(P)-binding Rossmann-like Domain"/>
    <property type="match status" value="1"/>
</dbReference>
<dbReference type="GO" id="GO:0009088">
    <property type="term" value="P:threonine biosynthetic process"/>
    <property type="evidence" value="ECO:0007669"/>
    <property type="project" value="UniProtKB-UniPathway"/>
</dbReference>
<keyword evidence="15" id="KW-1185">Reference proteome</keyword>
<evidence type="ECO:0000256" key="3">
    <source>
        <dbReference type="ARBA" id="ARBA00006753"/>
    </source>
</evidence>
<comment type="similarity">
    <text evidence="3">Belongs to the homoserine dehydrogenase family.</text>
</comment>
<feature type="binding site" evidence="11">
    <location>
        <position position="102"/>
    </location>
    <ligand>
        <name>NADPH</name>
        <dbReference type="ChEBI" id="CHEBI:57783"/>
    </ligand>
</feature>
<accession>A0A7G2D9B4</accession>
<keyword evidence="7" id="KW-0791">Threonine biosynthesis</keyword>
<evidence type="ECO:0000259" key="13">
    <source>
        <dbReference type="Pfam" id="PF03447"/>
    </source>
</evidence>
<dbReference type="Pfam" id="PF03447">
    <property type="entry name" value="NAD_binding_3"/>
    <property type="match status" value="1"/>
</dbReference>
<reference evidence="14 15" key="1">
    <citation type="submission" date="2020-09" db="EMBL/GenBank/DDBJ databases">
        <authorList>
            <person name="Courtine D."/>
        </authorList>
    </citation>
    <scope>NUCLEOTIDE SEQUENCE [LARGE SCALE GENOMIC DNA]</scope>
    <source>
        <strain evidence="14 15">IRI35c</strain>
    </source>
</reference>
<dbReference type="AlphaFoldDB" id="A0A7G2D9B4"/>
<dbReference type="PANTHER" id="PTHR43331:SF1">
    <property type="entry name" value="HOMOSERINE DEHYDROGENASE"/>
    <property type="match status" value="1"/>
</dbReference>
<dbReference type="SUPFAM" id="SSF51735">
    <property type="entry name" value="NAD(P)-binding Rossmann-fold domains"/>
    <property type="match status" value="1"/>
</dbReference>
<proteinExistence type="inferred from homology"/>
<dbReference type="FunFam" id="3.30.360.10:FF:000005">
    <property type="entry name" value="Homoserine dehydrogenase"/>
    <property type="match status" value="1"/>
</dbReference>
<dbReference type="NCBIfam" id="NF006235">
    <property type="entry name" value="PRK08374.1"/>
    <property type="match status" value="1"/>
</dbReference>
<keyword evidence="11" id="KW-0521">NADP</keyword>
<sequence length="338" mass="37024">MCVREVKLSLFGFGNVGRAVAEVLLEKEALFREKYGLRFRVVSISDTSGTVWLPEGIDLREALMVKENFGKLSAWTSDYEVYNFTPEEAVREIDAHIIVDVTNDKNAHEWHLAALKDGKAVVTSNKPPLAFHYADLTEEAEKRDLPYLFEATVMAGTPIITLLREGILADSIEGMEAVLNATTTFILSQMEMGQDFERALKTAQRLGIAERDPSGDVLGIDAGYKATILHCLAFHPITFDDIAVKGIAEVTSGEVRRARERGRTIRLVAAVEKGKVVVEPREVPLGSPLAVESHENVAIMRTDLLGELVIKGAGAGLKETASGVVSDIIKASLHLREV</sequence>
<evidence type="ECO:0000256" key="8">
    <source>
        <dbReference type="ARBA" id="ARBA00023002"/>
    </source>
</evidence>
<keyword evidence="8 14" id="KW-0560">Oxidoreductase</keyword>
<feature type="domain" description="Homoserine dehydrogenase catalytic" evidence="12">
    <location>
        <begin position="158"/>
        <end position="329"/>
    </location>
</feature>
<dbReference type="InterPro" id="IPR005106">
    <property type="entry name" value="Asp/hSer_DH_NAD-bd"/>
</dbReference>
<evidence type="ECO:0000256" key="4">
    <source>
        <dbReference type="ARBA" id="ARBA00013213"/>
    </source>
</evidence>
<dbReference type="GO" id="GO:0004412">
    <property type="term" value="F:homoserine dehydrogenase activity"/>
    <property type="evidence" value="ECO:0007669"/>
    <property type="project" value="UniProtKB-EC"/>
</dbReference>
<dbReference type="Proteomes" id="UP000516304">
    <property type="component" value="Chromosome TIRI35C"/>
</dbReference>
<evidence type="ECO:0000256" key="9">
    <source>
        <dbReference type="ARBA" id="ARBA00023167"/>
    </source>
</evidence>